<gene>
    <name evidence="9" type="ORF">CITCOLO1_LOCUS16704</name>
</gene>
<keyword evidence="2" id="KW-0328">Glycosyltransferase</keyword>
<reference evidence="9 10" key="1">
    <citation type="submission" date="2024-03" db="EMBL/GenBank/DDBJ databases">
        <authorList>
            <person name="Gkanogiannis A."/>
            <person name="Becerra Lopez-Lavalle L."/>
        </authorList>
    </citation>
    <scope>NUCLEOTIDE SEQUENCE [LARGE SCALE GENOMIC DNA]</scope>
</reference>
<keyword evidence="6 8" id="KW-0472">Membrane</keyword>
<feature type="transmembrane region" description="Helical" evidence="8">
    <location>
        <begin position="341"/>
        <end position="363"/>
    </location>
</feature>
<evidence type="ECO:0000256" key="2">
    <source>
        <dbReference type="ARBA" id="ARBA00022676"/>
    </source>
</evidence>
<evidence type="ECO:0000256" key="7">
    <source>
        <dbReference type="ARBA" id="ARBA00023316"/>
    </source>
</evidence>
<dbReference type="PANTHER" id="PTHR13301">
    <property type="entry name" value="X-BOX TRANSCRIPTION FACTOR-RELATED"/>
    <property type="match status" value="1"/>
</dbReference>
<feature type="transmembrane region" description="Helical" evidence="8">
    <location>
        <begin position="179"/>
        <end position="198"/>
    </location>
</feature>
<evidence type="ECO:0000256" key="5">
    <source>
        <dbReference type="ARBA" id="ARBA00022989"/>
    </source>
</evidence>
<evidence type="ECO:0000256" key="8">
    <source>
        <dbReference type="SAM" id="Phobius"/>
    </source>
</evidence>
<comment type="subcellular location">
    <subcellularLocation>
        <location evidence="1">Endomembrane system</location>
    </subcellularLocation>
</comment>
<accession>A0ABP0Z0J3</accession>
<organism evidence="9 10">
    <name type="scientific">Citrullus colocynthis</name>
    <name type="common">colocynth</name>
    <dbReference type="NCBI Taxonomy" id="252529"/>
    <lineage>
        <taxon>Eukaryota</taxon>
        <taxon>Viridiplantae</taxon>
        <taxon>Streptophyta</taxon>
        <taxon>Embryophyta</taxon>
        <taxon>Tracheophyta</taxon>
        <taxon>Spermatophyta</taxon>
        <taxon>Magnoliopsida</taxon>
        <taxon>eudicotyledons</taxon>
        <taxon>Gunneridae</taxon>
        <taxon>Pentapetalae</taxon>
        <taxon>rosids</taxon>
        <taxon>fabids</taxon>
        <taxon>Cucurbitales</taxon>
        <taxon>Cucurbitaceae</taxon>
        <taxon>Benincaseae</taxon>
        <taxon>Citrullus</taxon>
    </lineage>
</organism>
<sequence length="394" mass="44566">MTNAPIILTLDCDMYSSDPKTPSCALCYILDPKLRNNLCYVQFPKKFRGVSQNDIYAEELKNPFIINSGCFFVRRIFFESPSSFESPNLSKLSSNQINERCIQSPEVLELAHLVAGCDYENNTKWVSRVAFYGDVPINLLDVLNQIKRWSVGPLEVAFSKYSPITSGVRSMGFLMGFAYAHYAFWPIWSIPVTVYAFLPQLALINGTYIFPKVWDALFIVYMLLFLGAYGQNLVEFLLGGGTFGKWWNDQRMWSIRVVSSLLSGSMEFILKCLGINSSLSFNVTSKAIDEEQSKRYKQELFEFGVLSPMFVPIATAATVNLVGFIYGVMEIWRWGGAWEHVFAQMLAAGFGVVNCWPVYEAMALRNDEGKLPPKLTFLSLSLALLLCSFVHLFC</sequence>
<dbReference type="InterPro" id="IPR005150">
    <property type="entry name" value="Cellulose_synth"/>
</dbReference>
<feature type="transmembrane region" description="Helical" evidence="8">
    <location>
        <begin position="375"/>
        <end position="393"/>
    </location>
</feature>
<proteinExistence type="predicted"/>
<dbReference type="Pfam" id="PF03552">
    <property type="entry name" value="Cellulose_synt"/>
    <property type="match status" value="2"/>
</dbReference>
<evidence type="ECO:0000256" key="1">
    <source>
        <dbReference type="ARBA" id="ARBA00004308"/>
    </source>
</evidence>
<dbReference type="Proteomes" id="UP001642487">
    <property type="component" value="Chromosome 6"/>
</dbReference>
<keyword evidence="4 8" id="KW-0812">Transmembrane</keyword>
<evidence type="ECO:0000256" key="4">
    <source>
        <dbReference type="ARBA" id="ARBA00022692"/>
    </source>
</evidence>
<keyword evidence="5 8" id="KW-1133">Transmembrane helix</keyword>
<dbReference type="EMBL" id="OZ021740">
    <property type="protein sequence ID" value="CAK9324470.1"/>
    <property type="molecule type" value="Genomic_DNA"/>
</dbReference>
<evidence type="ECO:0000256" key="3">
    <source>
        <dbReference type="ARBA" id="ARBA00022679"/>
    </source>
</evidence>
<evidence type="ECO:0008006" key="11">
    <source>
        <dbReference type="Google" id="ProtNLM"/>
    </source>
</evidence>
<evidence type="ECO:0000313" key="9">
    <source>
        <dbReference type="EMBL" id="CAK9324470.1"/>
    </source>
</evidence>
<feature type="transmembrane region" description="Helical" evidence="8">
    <location>
        <begin position="303"/>
        <end position="329"/>
    </location>
</feature>
<protein>
    <recommendedName>
        <fullName evidence="11">Cellulose synthase-like protein G3</fullName>
    </recommendedName>
</protein>
<name>A0ABP0Z0J3_9ROSI</name>
<evidence type="ECO:0000313" key="10">
    <source>
        <dbReference type="Proteomes" id="UP001642487"/>
    </source>
</evidence>
<feature type="transmembrane region" description="Helical" evidence="8">
    <location>
        <begin position="218"/>
        <end position="238"/>
    </location>
</feature>
<keyword evidence="7" id="KW-0961">Cell wall biogenesis/degradation</keyword>
<keyword evidence="10" id="KW-1185">Reference proteome</keyword>
<evidence type="ECO:0000256" key="6">
    <source>
        <dbReference type="ARBA" id="ARBA00023136"/>
    </source>
</evidence>
<keyword evidence="3" id="KW-0808">Transferase</keyword>